<name>A0A1J3IMH5_NOCCA</name>
<reference evidence="2" key="1">
    <citation type="submission" date="2016-07" db="EMBL/GenBank/DDBJ databases">
        <title>De novo transcriptome assembly of four accessions of the metal hyperaccumulator plant Noccaea caerulescens.</title>
        <authorList>
            <person name="Blande D."/>
            <person name="Halimaa P."/>
            <person name="Tervahauta A.I."/>
            <person name="Aarts M.G."/>
            <person name="Karenlampi S.O."/>
        </authorList>
    </citation>
    <scope>NUCLEOTIDE SEQUENCE</scope>
</reference>
<gene>
    <name evidence="2" type="ORF">MP_TR15084_c0_g1_i1_g.43306</name>
</gene>
<evidence type="ECO:0000256" key="1">
    <source>
        <dbReference type="SAM" id="Coils"/>
    </source>
</evidence>
<keyword evidence="1" id="KW-0175">Coiled coil</keyword>
<protein>
    <submittedName>
        <fullName evidence="2">Uncharacterized protein</fullName>
    </submittedName>
</protein>
<evidence type="ECO:0000313" key="2">
    <source>
        <dbReference type="EMBL" id="JAU81547.1"/>
    </source>
</evidence>
<organism evidence="2">
    <name type="scientific">Noccaea caerulescens</name>
    <name type="common">Alpine penny-cress</name>
    <name type="synonym">Thlaspi caerulescens</name>
    <dbReference type="NCBI Taxonomy" id="107243"/>
    <lineage>
        <taxon>Eukaryota</taxon>
        <taxon>Viridiplantae</taxon>
        <taxon>Streptophyta</taxon>
        <taxon>Embryophyta</taxon>
        <taxon>Tracheophyta</taxon>
        <taxon>Spermatophyta</taxon>
        <taxon>Magnoliopsida</taxon>
        <taxon>eudicotyledons</taxon>
        <taxon>Gunneridae</taxon>
        <taxon>Pentapetalae</taxon>
        <taxon>rosids</taxon>
        <taxon>malvids</taxon>
        <taxon>Brassicales</taxon>
        <taxon>Brassicaceae</taxon>
        <taxon>Coluteocarpeae</taxon>
        <taxon>Noccaea</taxon>
    </lineage>
</organism>
<sequence>MTAEAGGVIPDYLVVMERRHTNKKTGEIQDNGVQEIVGKCKKKKTDRMTQLTQEGGSPSLTELPREDINLIVLSTTDQVKGRFLGLGQPLKIRGDVATTSSFRFPRERYEYEIEGLRQAVSDRDAMVEEMATKHANLETKYQSLEAAYQSTRDEVTQMKELMQTNFPNLFSK</sequence>
<accession>A0A1J3IMH5</accession>
<proteinExistence type="predicted"/>
<dbReference type="AlphaFoldDB" id="A0A1J3IMH5"/>
<feature type="coiled-coil region" evidence="1">
    <location>
        <begin position="127"/>
        <end position="161"/>
    </location>
</feature>
<dbReference type="EMBL" id="GEVM01024391">
    <property type="protein sequence ID" value="JAU81547.1"/>
    <property type="molecule type" value="Transcribed_RNA"/>
</dbReference>